<organism evidence="1 2">
    <name type="scientific">Rotaria magnacalcarata</name>
    <dbReference type="NCBI Taxonomy" id="392030"/>
    <lineage>
        <taxon>Eukaryota</taxon>
        <taxon>Metazoa</taxon>
        <taxon>Spiralia</taxon>
        <taxon>Gnathifera</taxon>
        <taxon>Rotifera</taxon>
        <taxon>Eurotatoria</taxon>
        <taxon>Bdelloidea</taxon>
        <taxon>Philodinida</taxon>
        <taxon>Philodinidae</taxon>
        <taxon>Rotaria</taxon>
    </lineage>
</organism>
<accession>A0A8S3B5B7</accession>
<dbReference type="Proteomes" id="UP000676336">
    <property type="component" value="Unassembled WGS sequence"/>
</dbReference>
<dbReference type="EMBL" id="CAJOBI010146049">
    <property type="protein sequence ID" value="CAF4790171.1"/>
    <property type="molecule type" value="Genomic_DNA"/>
</dbReference>
<proteinExistence type="predicted"/>
<comment type="caution">
    <text evidence="1">The sequence shown here is derived from an EMBL/GenBank/DDBJ whole genome shotgun (WGS) entry which is preliminary data.</text>
</comment>
<evidence type="ECO:0000313" key="1">
    <source>
        <dbReference type="EMBL" id="CAF4790171.1"/>
    </source>
</evidence>
<feature type="non-terminal residue" evidence="1">
    <location>
        <position position="1"/>
    </location>
</feature>
<name>A0A8S3B5B7_9BILA</name>
<reference evidence="1" key="1">
    <citation type="submission" date="2021-02" db="EMBL/GenBank/DDBJ databases">
        <authorList>
            <person name="Nowell W R."/>
        </authorList>
    </citation>
    <scope>NUCLEOTIDE SEQUENCE</scope>
</reference>
<gene>
    <name evidence="1" type="ORF">SMN809_LOCUS46723</name>
</gene>
<protein>
    <submittedName>
        <fullName evidence="1">Uncharacterized protein</fullName>
    </submittedName>
</protein>
<sequence>LTKLLKLDEEQFKYYSIEIYPLFSEIVVFDLKPELRYILREFLLRIGRSFLLKTVI</sequence>
<dbReference type="AlphaFoldDB" id="A0A8S3B5B7"/>
<evidence type="ECO:0000313" key="2">
    <source>
        <dbReference type="Proteomes" id="UP000676336"/>
    </source>
</evidence>